<feature type="domain" description="MI" evidence="5">
    <location>
        <begin position="656"/>
        <end position="772"/>
    </location>
</feature>
<feature type="compositionally biased region" description="Basic and acidic residues" evidence="4">
    <location>
        <begin position="291"/>
        <end position="307"/>
    </location>
</feature>
<evidence type="ECO:0000313" key="7">
    <source>
        <dbReference type="Proteomes" id="UP000050794"/>
    </source>
</evidence>
<evidence type="ECO:0000256" key="2">
    <source>
        <dbReference type="ARBA" id="ARBA00006856"/>
    </source>
</evidence>
<dbReference type="GO" id="GO:0042274">
    <property type="term" value="P:ribosomal small subunit biogenesis"/>
    <property type="evidence" value="ECO:0007669"/>
    <property type="project" value="TreeGrafter"/>
</dbReference>
<proteinExistence type="inferred from homology"/>
<reference evidence="6 7" key="2">
    <citation type="submission" date="2018-11" db="EMBL/GenBank/DDBJ databases">
        <authorList>
            <consortium name="Pathogen Informatics"/>
        </authorList>
    </citation>
    <scope>NUCLEOTIDE SEQUENCE [LARGE SCALE GENOMIC DNA]</scope>
</reference>
<dbReference type="Gene3D" id="1.25.40.180">
    <property type="match status" value="1"/>
</dbReference>
<organism evidence="7 8">
    <name type="scientific">Toxocara canis</name>
    <name type="common">Canine roundworm</name>
    <dbReference type="NCBI Taxonomy" id="6265"/>
    <lineage>
        <taxon>Eukaryota</taxon>
        <taxon>Metazoa</taxon>
        <taxon>Ecdysozoa</taxon>
        <taxon>Nematoda</taxon>
        <taxon>Chromadorea</taxon>
        <taxon>Rhabditida</taxon>
        <taxon>Spirurina</taxon>
        <taxon>Ascaridomorpha</taxon>
        <taxon>Ascaridoidea</taxon>
        <taxon>Toxocaridae</taxon>
        <taxon>Toxocara</taxon>
    </lineage>
</organism>
<sequence>SFAFFNFRNLKLGLFSESCFEVRPEQAAQRHHILEEGSEKHVVAKRKTICRIYHIRIGMSSRIGFIIVTATMGIGANVLSKTCKRKEERKIKKKLKKMQKVAHASRKKIEDVVLTNLSHKVVAGNETGGKRESLGRTSNAEPKDKQQKKKKRRKHIGSAAKAEKRRKEELKRSIEEDEAQIKRYETLLGYKKRKSKNMPQVFRAEGLDYILEICDPAKRLKQVAEEGEQSDSEAEQAAENPMDAGDIDLSEHSDFEAGDKTQQTKRVLFADTLQVYSPKSEDSLSGDESGSENKAEQGMEMEDKLSDEANNEDENSEVREDIYGRLVDRKTGEVISKATDAKQRLIKLEEKSGGAKGEERLKLEKNLRGTINRLNENTIVSSVKSICEMFASHAHNDVKQTLFDALYKSVAVGYRLPERIVVEYALFIALIHSTVSTEISSHFVEAFILRFIDAVSSPPEDKSLENVSVLLAEIYNFKVIKASMVNEVLDRMRIVISDKLLECSKLILTYSGAVMKSRDSDILQKYLNDIQLQLSQLPKERLQEQHVRFLVEEFLQIKNANIRKWTDAVDRSLFDHYVSIFRGLTKKVEKEPELGMSVDDIVHVTEKGRWWLVGSAWQPSSSAETPAVSAPSHFDESSKFDASLLSLAKKARMNTTLRKTIFCSLVSSKDEMDAFEKLMRLSLKGQQEREIIHICVHCALRESFYNPFYAAVLTQFCAFHKRFKLTTQYALWDRIRELDNLEAWQRPLLAAVIADLILKRSVGITVLKVIEFGTIDRLTTRFLRRILTAVLTRTSETNVAEIFSSIISSPKHKLFSQGLQLFVQMALRKEDKRADIDQALLYSRINLLESLWENEHF</sequence>
<dbReference type="PROSITE" id="PS51366">
    <property type="entry name" value="MI"/>
    <property type="match status" value="1"/>
</dbReference>
<dbReference type="PANTHER" id="PTHR18034:SF4">
    <property type="entry name" value="NUCLEOLAR MIF4G DOMAIN-CONTAINING PROTEIN 1"/>
    <property type="match status" value="1"/>
</dbReference>
<feature type="region of interest" description="Disordered" evidence="4">
    <location>
        <begin position="222"/>
        <end position="250"/>
    </location>
</feature>
<protein>
    <submittedName>
        <fullName evidence="8">Nucleolar MIF4G domain-containing protein 1</fullName>
    </submittedName>
</protein>
<dbReference type="Pfam" id="PF02854">
    <property type="entry name" value="MIF4G"/>
    <property type="match status" value="1"/>
</dbReference>
<dbReference type="SUPFAM" id="SSF48371">
    <property type="entry name" value="ARM repeat"/>
    <property type="match status" value="1"/>
</dbReference>
<dbReference type="InterPro" id="IPR050781">
    <property type="entry name" value="CWC22_splicing_factor"/>
</dbReference>
<keyword evidence="3" id="KW-0539">Nucleus</keyword>
<name>A0A183URP9_TOXCA</name>
<gene>
    <name evidence="6" type="ORF">TCNE_LOCUS11169</name>
</gene>
<feature type="compositionally biased region" description="Basic residues" evidence="4">
    <location>
        <begin position="146"/>
        <end position="156"/>
    </location>
</feature>
<evidence type="ECO:0000259" key="5">
    <source>
        <dbReference type="PROSITE" id="PS51366"/>
    </source>
</evidence>
<keyword evidence="7" id="KW-1185">Reference proteome</keyword>
<feature type="region of interest" description="Disordered" evidence="4">
    <location>
        <begin position="124"/>
        <end position="173"/>
    </location>
</feature>
<evidence type="ECO:0000256" key="4">
    <source>
        <dbReference type="SAM" id="MobiDB-lite"/>
    </source>
</evidence>
<comment type="similarity">
    <text evidence="2">Belongs to the CWC22 family.</text>
</comment>
<feature type="compositionally biased region" description="Acidic residues" evidence="4">
    <location>
        <begin position="225"/>
        <end position="236"/>
    </location>
</feature>
<dbReference type="SMART" id="SM00543">
    <property type="entry name" value="MIF4G"/>
    <property type="match status" value="1"/>
</dbReference>
<reference evidence="8" key="1">
    <citation type="submission" date="2016-06" db="UniProtKB">
        <authorList>
            <consortium name="WormBaseParasite"/>
        </authorList>
    </citation>
    <scope>IDENTIFICATION</scope>
</reference>
<feature type="region of interest" description="Disordered" evidence="4">
    <location>
        <begin position="278"/>
        <end position="320"/>
    </location>
</feature>
<dbReference type="InterPro" id="IPR003890">
    <property type="entry name" value="MIF4G-like_typ-3"/>
</dbReference>
<dbReference type="WBParaSite" id="TCNE_0001116901-mRNA-1">
    <property type="protein sequence ID" value="TCNE_0001116901-mRNA-1"/>
    <property type="gene ID" value="TCNE_0001116901"/>
</dbReference>
<dbReference type="EMBL" id="UYWY01020764">
    <property type="protein sequence ID" value="VDM42490.1"/>
    <property type="molecule type" value="Genomic_DNA"/>
</dbReference>
<evidence type="ECO:0000256" key="1">
    <source>
        <dbReference type="ARBA" id="ARBA00004604"/>
    </source>
</evidence>
<evidence type="ECO:0000313" key="8">
    <source>
        <dbReference type="WBParaSite" id="TCNE_0001116901-mRNA-1"/>
    </source>
</evidence>
<dbReference type="InterPro" id="IPR016024">
    <property type="entry name" value="ARM-type_fold"/>
</dbReference>
<dbReference type="Proteomes" id="UP000050794">
    <property type="component" value="Unassembled WGS sequence"/>
</dbReference>
<dbReference type="SMART" id="SM00544">
    <property type="entry name" value="MA3"/>
    <property type="match status" value="1"/>
</dbReference>
<comment type="subcellular location">
    <subcellularLocation>
        <location evidence="1">Nucleus</location>
        <location evidence="1">Nucleolus</location>
    </subcellularLocation>
</comment>
<evidence type="ECO:0000256" key="3">
    <source>
        <dbReference type="ARBA" id="ARBA00023242"/>
    </source>
</evidence>
<feature type="compositionally biased region" description="Basic and acidic residues" evidence="4">
    <location>
        <begin position="161"/>
        <end position="173"/>
    </location>
</feature>
<dbReference type="PANTHER" id="PTHR18034">
    <property type="entry name" value="CELL CYCLE CONTROL PROTEIN CWF22-RELATED"/>
    <property type="match status" value="1"/>
</dbReference>
<dbReference type="InterPro" id="IPR003891">
    <property type="entry name" value="Initiation_fac_eIF4g_MI"/>
</dbReference>
<dbReference type="AlphaFoldDB" id="A0A183URP9"/>
<evidence type="ECO:0000313" key="6">
    <source>
        <dbReference type="EMBL" id="VDM42490.1"/>
    </source>
</evidence>
<dbReference type="Pfam" id="PF02847">
    <property type="entry name" value="MA3"/>
    <property type="match status" value="1"/>
</dbReference>
<dbReference type="GO" id="GO:0005730">
    <property type="term" value="C:nucleolus"/>
    <property type="evidence" value="ECO:0007669"/>
    <property type="project" value="UniProtKB-SubCell"/>
</dbReference>
<accession>A0A183URP9</accession>
<dbReference type="GO" id="GO:0003723">
    <property type="term" value="F:RNA binding"/>
    <property type="evidence" value="ECO:0007669"/>
    <property type="project" value="InterPro"/>
</dbReference>